<evidence type="ECO:0000256" key="6">
    <source>
        <dbReference type="SAM" id="Phobius"/>
    </source>
</evidence>
<reference evidence="7" key="1">
    <citation type="journal article" date="2020" name="mSystems">
        <title>Genome- and Community-Level Interaction Insights into Carbon Utilization and Element Cycling Functions of Hydrothermarchaeota in Hydrothermal Sediment.</title>
        <authorList>
            <person name="Zhou Z."/>
            <person name="Liu Y."/>
            <person name="Xu W."/>
            <person name="Pan J."/>
            <person name="Luo Z.H."/>
            <person name="Li M."/>
        </authorList>
    </citation>
    <scope>NUCLEOTIDE SEQUENCE [LARGE SCALE GENOMIC DNA]</scope>
    <source>
        <strain evidence="7">SpSt-339</strain>
    </source>
</reference>
<feature type="transmembrane region" description="Helical" evidence="6">
    <location>
        <begin position="391"/>
        <end position="410"/>
    </location>
</feature>
<dbReference type="PANTHER" id="PTHR33529:SF2">
    <property type="entry name" value="LIPOPOLYSACCHARIDE EXPORT SYSTEM PERMEASE PROTEIN LPTG"/>
    <property type="match status" value="1"/>
</dbReference>
<comment type="subcellular location">
    <subcellularLocation>
        <location evidence="1">Cell membrane</location>
        <topology evidence="1">Multi-pass membrane protein</topology>
    </subcellularLocation>
</comment>
<feature type="transmembrane region" description="Helical" evidence="6">
    <location>
        <begin position="133"/>
        <end position="159"/>
    </location>
</feature>
<dbReference type="GO" id="GO:0015920">
    <property type="term" value="P:lipopolysaccharide transport"/>
    <property type="evidence" value="ECO:0007669"/>
    <property type="project" value="TreeGrafter"/>
</dbReference>
<keyword evidence="2" id="KW-1003">Cell membrane</keyword>
<comment type="caution">
    <text evidence="7">The sequence shown here is derived from an EMBL/GenBank/DDBJ whole genome shotgun (WGS) entry which is preliminary data.</text>
</comment>
<name>A0A7C2K3C7_9PLAN</name>
<dbReference type="PANTHER" id="PTHR33529">
    <property type="entry name" value="SLR0882 PROTEIN-RELATED"/>
    <property type="match status" value="1"/>
</dbReference>
<gene>
    <name evidence="7" type="ORF">ENQ76_16635</name>
</gene>
<evidence type="ECO:0000256" key="3">
    <source>
        <dbReference type="ARBA" id="ARBA00022692"/>
    </source>
</evidence>
<proteinExistence type="predicted"/>
<feature type="transmembrane region" description="Helical" evidence="6">
    <location>
        <begin position="425"/>
        <end position="445"/>
    </location>
</feature>
<evidence type="ECO:0000256" key="1">
    <source>
        <dbReference type="ARBA" id="ARBA00004651"/>
    </source>
</evidence>
<feature type="transmembrane region" description="Helical" evidence="6">
    <location>
        <begin position="179"/>
        <end position="196"/>
    </location>
</feature>
<evidence type="ECO:0000256" key="2">
    <source>
        <dbReference type="ARBA" id="ARBA00022475"/>
    </source>
</evidence>
<accession>A0A7C2K3C7</accession>
<sequence length="447" mass="49452">MPPGPLTAGPWAPFWNVPRRSRRTRECRFGPVDGERRRRNLLTDRGICPVIRRPSAGMPGCFRVDALRIPEGLATMTFDRYLLRSYTHVFVVSFVALFGLVVIVDLLENLDDFLARNADGTTFTLLHNIAQFYAYQTLFFLGRAGAILSLLAVVIVLILFQRSGELHPLLAAGLPMYRVLLPLVFAAAGVSGLLMLNQELIIPRIAFAAYKARGGADAAEVRVEPIYDHASRISIDGRRLQLSERTIEQAEFVLPTPTIADDLTILKAARAIHKSAKRGQPAGWLLQDVSPQWSELPLTERGRELVRPGPRPEDVFVVTAVTCDQLYKRNSSFTLLSSQELLRRIHSPAFGLVSAQRLIVHLHSRFVQPLLNVITVLIVLPLMVRRESRGLVVDCAVSGAMLGLVVGLAQGCQFLGQMRFLPPDLAAWLPVICGGTLAAWFSGVIRT</sequence>
<dbReference type="GO" id="GO:0043190">
    <property type="term" value="C:ATP-binding cassette (ABC) transporter complex"/>
    <property type="evidence" value="ECO:0007669"/>
    <property type="project" value="TreeGrafter"/>
</dbReference>
<keyword evidence="3 6" id="KW-0812">Transmembrane</keyword>
<evidence type="ECO:0000313" key="7">
    <source>
        <dbReference type="EMBL" id="HEN17087.1"/>
    </source>
</evidence>
<feature type="transmembrane region" description="Helical" evidence="6">
    <location>
        <begin position="86"/>
        <end position="107"/>
    </location>
</feature>
<keyword evidence="4 6" id="KW-1133">Transmembrane helix</keyword>
<dbReference type="Pfam" id="PF03739">
    <property type="entry name" value="LptF_LptG"/>
    <property type="match status" value="1"/>
</dbReference>
<protein>
    <submittedName>
        <fullName evidence="7">LptF/LptG family permease</fullName>
    </submittedName>
</protein>
<organism evidence="7">
    <name type="scientific">Schlesneria paludicola</name>
    <dbReference type="NCBI Taxonomy" id="360056"/>
    <lineage>
        <taxon>Bacteria</taxon>
        <taxon>Pseudomonadati</taxon>
        <taxon>Planctomycetota</taxon>
        <taxon>Planctomycetia</taxon>
        <taxon>Planctomycetales</taxon>
        <taxon>Planctomycetaceae</taxon>
        <taxon>Schlesneria</taxon>
    </lineage>
</organism>
<dbReference type="InterPro" id="IPR005495">
    <property type="entry name" value="LptG/LptF_permease"/>
</dbReference>
<dbReference type="AlphaFoldDB" id="A0A7C2K3C7"/>
<dbReference type="EMBL" id="DSOK01000457">
    <property type="protein sequence ID" value="HEN17087.1"/>
    <property type="molecule type" value="Genomic_DNA"/>
</dbReference>
<evidence type="ECO:0000256" key="5">
    <source>
        <dbReference type="ARBA" id="ARBA00023136"/>
    </source>
</evidence>
<keyword evidence="5 6" id="KW-0472">Membrane</keyword>
<evidence type="ECO:0000256" key="4">
    <source>
        <dbReference type="ARBA" id="ARBA00022989"/>
    </source>
</evidence>